<evidence type="ECO:0000313" key="1">
    <source>
        <dbReference type="EMBL" id="KAH6939963.1"/>
    </source>
</evidence>
<reference evidence="1" key="1">
    <citation type="submission" date="2020-05" db="EMBL/GenBank/DDBJ databases">
        <title>Large-scale comparative analyses of tick genomes elucidate their genetic diversity and vector capacities.</title>
        <authorList>
            <person name="Jia N."/>
            <person name="Wang J."/>
            <person name="Shi W."/>
            <person name="Du L."/>
            <person name="Sun Y."/>
            <person name="Zhan W."/>
            <person name="Jiang J."/>
            <person name="Wang Q."/>
            <person name="Zhang B."/>
            <person name="Ji P."/>
            <person name="Sakyi L.B."/>
            <person name="Cui X."/>
            <person name="Yuan T."/>
            <person name="Jiang B."/>
            <person name="Yang W."/>
            <person name="Lam T.T.-Y."/>
            <person name="Chang Q."/>
            <person name="Ding S."/>
            <person name="Wang X."/>
            <person name="Zhu J."/>
            <person name="Ruan X."/>
            <person name="Zhao L."/>
            <person name="Wei J."/>
            <person name="Que T."/>
            <person name="Du C."/>
            <person name="Cheng J."/>
            <person name="Dai P."/>
            <person name="Han X."/>
            <person name="Huang E."/>
            <person name="Gao Y."/>
            <person name="Liu J."/>
            <person name="Shao H."/>
            <person name="Ye R."/>
            <person name="Li L."/>
            <person name="Wei W."/>
            <person name="Wang X."/>
            <person name="Wang C."/>
            <person name="Yang T."/>
            <person name="Huo Q."/>
            <person name="Li W."/>
            <person name="Guo W."/>
            <person name="Chen H."/>
            <person name="Zhou L."/>
            <person name="Ni X."/>
            <person name="Tian J."/>
            <person name="Zhou Y."/>
            <person name="Sheng Y."/>
            <person name="Liu T."/>
            <person name="Pan Y."/>
            <person name="Xia L."/>
            <person name="Li J."/>
            <person name="Zhao F."/>
            <person name="Cao W."/>
        </authorList>
    </citation>
    <scope>NUCLEOTIDE SEQUENCE</scope>
    <source>
        <strain evidence="1">Hyas-2018</strain>
    </source>
</reference>
<name>A0ACB7T1I0_HYAAI</name>
<comment type="caution">
    <text evidence="1">The sequence shown here is derived from an EMBL/GenBank/DDBJ whole genome shotgun (WGS) entry which is preliminary data.</text>
</comment>
<protein>
    <submittedName>
        <fullName evidence="1">Uncharacterized protein</fullName>
    </submittedName>
</protein>
<proteinExistence type="predicted"/>
<gene>
    <name evidence="1" type="ORF">HPB50_022993</name>
</gene>
<accession>A0ACB7T1I0</accession>
<dbReference type="Proteomes" id="UP000821845">
    <property type="component" value="Chromosome 2"/>
</dbReference>
<evidence type="ECO:0000313" key="2">
    <source>
        <dbReference type="Proteomes" id="UP000821845"/>
    </source>
</evidence>
<keyword evidence="2" id="KW-1185">Reference proteome</keyword>
<sequence length="126" mass="14606">MWAPMKIIGLLRPQPSRPRRAPTLRELLREVQIHEQEVMNHYTKERQRQVTVVVVVAVLFLYFAGVVGAYFYYELSEQTPAVPGQRRVPLRMLRSTINGSATSIAPDARMRLGKRAALNFFRNRRV</sequence>
<organism evidence="1 2">
    <name type="scientific">Hyalomma asiaticum</name>
    <name type="common">Tick</name>
    <dbReference type="NCBI Taxonomy" id="266040"/>
    <lineage>
        <taxon>Eukaryota</taxon>
        <taxon>Metazoa</taxon>
        <taxon>Ecdysozoa</taxon>
        <taxon>Arthropoda</taxon>
        <taxon>Chelicerata</taxon>
        <taxon>Arachnida</taxon>
        <taxon>Acari</taxon>
        <taxon>Parasitiformes</taxon>
        <taxon>Ixodida</taxon>
        <taxon>Ixodoidea</taxon>
        <taxon>Ixodidae</taxon>
        <taxon>Hyalomminae</taxon>
        <taxon>Hyalomma</taxon>
    </lineage>
</organism>
<dbReference type="EMBL" id="CM023482">
    <property type="protein sequence ID" value="KAH6939963.1"/>
    <property type="molecule type" value="Genomic_DNA"/>
</dbReference>